<name>A0ABV3H1N4_9ACTN</name>
<dbReference type="EMBL" id="JBFARM010000004">
    <property type="protein sequence ID" value="MEV4286446.1"/>
    <property type="molecule type" value="Genomic_DNA"/>
</dbReference>
<gene>
    <name evidence="2" type="ORF">AB0K40_13170</name>
</gene>
<keyword evidence="3" id="KW-1185">Reference proteome</keyword>
<evidence type="ECO:0000313" key="2">
    <source>
        <dbReference type="EMBL" id="MEV4286446.1"/>
    </source>
</evidence>
<sequence length="107" mass="11736">MPRTMIPASKTRKSLSGKLAKASTRYGVSSATVEDLKRELKTETLADYIRALVDEAPALTAEQRERLALLLRGSTSEKPTYDLLDSVPRAAEEVKEKPGVHAATRPE</sequence>
<organism evidence="2 3">
    <name type="scientific">Nonomuraea bangladeshensis</name>
    <dbReference type="NCBI Taxonomy" id="404385"/>
    <lineage>
        <taxon>Bacteria</taxon>
        <taxon>Bacillati</taxon>
        <taxon>Actinomycetota</taxon>
        <taxon>Actinomycetes</taxon>
        <taxon>Streptosporangiales</taxon>
        <taxon>Streptosporangiaceae</taxon>
        <taxon>Nonomuraea</taxon>
    </lineage>
</organism>
<dbReference type="RefSeq" id="WP_364448640.1">
    <property type="nucleotide sequence ID" value="NZ_JBFARM010000004.1"/>
</dbReference>
<feature type="region of interest" description="Disordered" evidence="1">
    <location>
        <begin position="1"/>
        <end position="21"/>
    </location>
</feature>
<reference evidence="2 3" key="1">
    <citation type="submission" date="2024-06" db="EMBL/GenBank/DDBJ databases">
        <title>The Natural Products Discovery Center: Release of the First 8490 Sequenced Strains for Exploring Actinobacteria Biosynthetic Diversity.</title>
        <authorList>
            <person name="Kalkreuter E."/>
            <person name="Kautsar S.A."/>
            <person name="Yang D."/>
            <person name="Bader C.D."/>
            <person name="Teijaro C.N."/>
            <person name="Fluegel L."/>
            <person name="Davis C.M."/>
            <person name="Simpson J.R."/>
            <person name="Lauterbach L."/>
            <person name="Steele A.D."/>
            <person name="Gui C."/>
            <person name="Meng S."/>
            <person name="Li G."/>
            <person name="Viehrig K."/>
            <person name="Ye F."/>
            <person name="Su P."/>
            <person name="Kiefer A.F."/>
            <person name="Nichols A."/>
            <person name="Cepeda A.J."/>
            <person name="Yan W."/>
            <person name="Fan B."/>
            <person name="Jiang Y."/>
            <person name="Adhikari A."/>
            <person name="Zheng C.-J."/>
            <person name="Schuster L."/>
            <person name="Cowan T.M."/>
            <person name="Smanski M.J."/>
            <person name="Chevrette M.G."/>
            <person name="De Carvalho L.P.S."/>
            <person name="Shen B."/>
        </authorList>
    </citation>
    <scope>NUCLEOTIDE SEQUENCE [LARGE SCALE GENOMIC DNA]</scope>
    <source>
        <strain evidence="2 3">NPDC049574</strain>
    </source>
</reference>
<protein>
    <submittedName>
        <fullName evidence="2">Uncharacterized protein</fullName>
    </submittedName>
</protein>
<dbReference type="Proteomes" id="UP001552427">
    <property type="component" value="Unassembled WGS sequence"/>
</dbReference>
<evidence type="ECO:0000256" key="1">
    <source>
        <dbReference type="SAM" id="MobiDB-lite"/>
    </source>
</evidence>
<accession>A0ABV3H1N4</accession>
<proteinExistence type="predicted"/>
<comment type="caution">
    <text evidence="2">The sequence shown here is derived from an EMBL/GenBank/DDBJ whole genome shotgun (WGS) entry which is preliminary data.</text>
</comment>
<evidence type="ECO:0000313" key="3">
    <source>
        <dbReference type="Proteomes" id="UP001552427"/>
    </source>
</evidence>